<feature type="transmembrane region" description="Helical" evidence="1">
    <location>
        <begin position="60"/>
        <end position="80"/>
    </location>
</feature>
<reference evidence="2" key="1">
    <citation type="journal article" date="2021" name="Nat. Commun.">
        <title>Genetic determinants of endophytism in the Arabidopsis root mycobiome.</title>
        <authorList>
            <person name="Mesny F."/>
            <person name="Miyauchi S."/>
            <person name="Thiergart T."/>
            <person name="Pickel B."/>
            <person name="Atanasova L."/>
            <person name="Karlsson M."/>
            <person name="Huettel B."/>
            <person name="Barry K.W."/>
            <person name="Haridas S."/>
            <person name="Chen C."/>
            <person name="Bauer D."/>
            <person name="Andreopoulos W."/>
            <person name="Pangilinan J."/>
            <person name="LaButti K."/>
            <person name="Riley R."/>
            <person name="Lipzen A."/>
            <person name="Clum A."/>
            <person name="Drula E."/>
            <person name="Henrissat B."/>
            <person name="Kohler A."/>
            <person name="Grigoriev I.V."/>
            <person name="Martin F.M."/>
            <person name="Hacquard S."/>
        </authorList>
    </citation>
    <scope>NUCLEOTIDE SEQUENCE</scope>
    <source>
        <strain evidence="2">FSSC 5 MPI-SDFR-AT-0091</strain>
    </source>
</reference>
<keyword evidence="1" id="KW-0472">Membrane</keyword>
<protein>
    <submittedName>
        <fullName evidence="2">Uncharacterized protein</fullName>
    </submittedName>
</protein>
<evidence type="ECO:0000256" key="1">
    <source>
        <dbReference type="SAM" id="Phobius"/>
    </source>
</evidence>
<keyword evidence="1" id="KW-1133">Transmembrane helix</keyword>
<comment type="caution">
    <text evidence="2">The sequence shown here is derived from an EMBL/GenBank/DDBJ whole genome shotgun (WGS) entry which is preliminary data.</text>
</comment>
<evidence type="ECO:0000313" key="3">
    <source>
        <dbReference type="Proteomes" id="UP000736672"/>
    </source>
</evidence>
<keyword evidence="3" id="KW-1185">Reference proteome</keyword>
<organism evidence="2 3">
    <name type="scientific">Fusarium solani</name>
    <name type="common">Filamentous fungus</name>
    <dbReference type="NCBI Taxonomy" id="169388"/>
    <lineage>
        <taxon>Eukaryota</taxon>
        <taxon>Fungi</taxon>
        <taxon>Dikarya</taxon>
        <taxon>Ascomycota</taxon>
        <taxon>Pezizomycotina</taxon>
        <taxon>Sordariomycetes</taxon>
        <taxon>Hypocreomycetidae</taxon>
        <taxon>Hypocreales</taxon>
        <taxon>Nectriaceae</taxon>
        <taxon>Fusarium</taxon>
        <taxon>Fusarium solani species complex</taxon>
    </lineage>
</organism>
<dbReference type="Proteomes" id="UP000736672">
    <property type="component" value="Unassembled WGS sequence"/>
</dbReference>
<evidence type="ECO:0000313" key="2">
    <source>
        <dbReference type="EMBL" id="KAH7240655.1"/>
    </source>
</evidence>
<gene>
    <name evidence="2" type="ORF">B0J15DRAFT_140488</name>
</gene>
<name>A0A9P9GJL3_FUSSL</name>
<dbReference type="EMBL" id="JAGTJS010000020">
    <property type="protein sequence ID" value="KAH7240655.1"/>
    <property type="molecule type" value="Genomic_DNA"/>
</dbReference>
<accession>A0A9P9GJL3</accession>
<keyword evidence="1" id="KW-0812">Transmembrane</keyword>
<proteinExistence type="predicted"/>
<sequence>MQPLGLIFCSAVPLKLIFASHINIRMNIMGVEVFFSAFSIAMLLRSAGFRGLLSVPSPTTSTLLGIPVAVLGPFVSLFLFRRSRCENNMSVICCCQSDLHHHRPHRKHHTLCAGAQGRSIMLSPLRTHHSFPGHELVASQNSHESACQPHPARLANAASC</sequence>
<feature type="transmembrane region" description="Helical" evidence="1">
    <location>
        <begin position="29"/>
        <end position="48"/>
    </location>
</feature>
<dbReference type="AlphaFoldDB" id="A0A9P9GJL3"/>